<sequence length="119" mass="12588">MHDFCLTIPYGLLVLAGGVMGYLKKGSTSSLAGGAGSGLLLLIAGYLSLKAFQKRRNSYIAMLLQSVIAFALTWVMGQRYIETSKIMPAGVVAVVSVIMAAFYLFKIASGGNHIPAKAE</sequence>
<evidence type="ECO:0000256" key="6">
    <source>
        <dbReference type="SAM" id="Phobius"/>
    </source>
</evidence>
<feature type="transmembrane region" description="Helical" evidence="6">
    <location>
        <begin position="61"/>
        <end position="80"/>
    </location>
</feature>
<accession>A0A3S4PU51</accession>
<dbReference type="STRING" id="337451.A0A3S4PU51"/>
<comment type="caution">
    <text evidence="7">The sequence shown here is derived from an EMBL/GenBank/DDBJ whole genome shotgun (WGS) entry which is preliminary data.</text>
</comment>
<proteinExistence type="inferred from homology"/>
<dbReference type="Gene3D" id="1.10.10.1740">
    <property type="entry name" value="Transmembrane protein 14-like"/>
    <property type="match status" value="1"/>
</dbReference>
<keyword evidence="5 6" id="KW-0472">Membrane</keyword>
<dbReference type="Pfam" id="PF03647">
    <property type="entry name" value="Tmemb_14"/>
    <property type="match status" value="1"/>
</dbReference>
<dbReference type="GO" id="GO:0009706">
    <property type="term" value="C:chloroplast inner membrane"/>
    <property type="evidence" value="ECO:0007669"/>
    <property type="project" value="TreeGrafter"/>
</dbReference>
<keyword evidence="8" id="KW-1185">Reference proteome</keyword>
<organism evidence="7 8">
    <name type="scientific">Cinnamomum micranthum f. kanehirae</name>
    <dbReference type="NCBI Taxonomy" id="337451"/>
    <lineage>
        <taxon>Eukaryota</taxon>
        <taxon>Viridiplantae</taxon>
        <taxon>Streptophyta</taxon>
        <taxon>Embryophyta</taxon>
        <taxon>Tracheophyta</taxon>
        <taxon>Spermatophyta</taxon>
        <taxon>Magnoliopsida</taxon>
        <taxon>Magnoliidae</taxon>
        <taxon>Laurales</taxon>
        <taxon>Lauraceae</taxon>
        <taxon>Cinnamomum</taxon>
    </lineage>
</organism>
<feature type="transmembrane region" description="Helical" evidence="6">
    <location>
        <begin position="86"/>
        <end position="105"/>
    </location>
</feature>
<name>A0A3S4PU51_9MAGN</name>
<evidence type="ECO:0000313" key="8">
    <source>
        <dbReference type="Proteomes" id="UP000283530"/>
    </source>
</evidence>
<feature type="transmembrane region" description="Helical" evidence="6">
    <location>
        <begin position="31"/>
        <end position="49"/>
    </location>
</feature>
<gene>
    <name evidence="7" type="ORF">CKAN_02418600</name>
</gene>
<dbReference type="AlphaFoldDB" id="A0A3S4PU51"/>
<keyword evidence="3 6" id="KW-0812">Transmembrane</keyword>
<dbReference type="PANTHER" id="PTHR12668:SF5">
    <property type="entry name" value="PROTEIN FATTY ACID EXPORT 5-RELATED"/>
    <property type="match status" value="1"/>
</dbReference>
<dbReference type="InterPro" id="IPR044890">
    <property type="entry name" value="TMEM14_sf"/>
</dbReference>
<dbReference type="OrthoDB" id="5620at2759"/>
<dbReference type="PANTHER" id="PTHR12668">
    <property type="entry name" value="TRANSMEMBRANE PROTEIN 14, 15"/>
    <property type="match status" value="1"/>
</dbReference>
<protein>
    <submittedName>
        <fullName evidence="7">Protein FATTY ACID EXPORT 5-like protein</fullName>
    </submittedName>
</protein>
<evidence type="ECO:0000256" key="4">
    <source>
        <dbReference type="ARBA" id="ARBA00022989"/>
    </source>
</evidence>
<evidence type="ECO:0000256" key="5">
    <source>
        <dbReference type="ARBA" id="ARBA00023136"/>
    </source>
</evidence>
<dbReference type="Proteomes" id="UP000283530">
    <property type="component" value="Unassembled WGS sequence"/>
</dbReference>
<keyword evidence="4 6" id="KW-1133">Transmembrane helix</keyword>
<evidence type="ECO:0000256" key="3">
    <source>
        <dbReference type="ARBA" id="ARBA00022692"/>
    </source>
</evidence>
<comment type="similarity">
    <text evidence="2">Belongs to the TMEM14 family.</text>
</comment>
<evidence type="ECO:0000256" key="2">
    <source>
        <dbReference type="ARBA" id="ARBA00007590"/>
    </source>
</evidence>
<evidence type="ECO:0000313" key="7">
    <source>
        <dbReference type="EMBL" id="RWR94871.1"/>
    </source>
</evidence>
<evidence type="ECO:0000256" key="1">
    <source>
        <dbReference type="ARBA" id="ARBA00004370"/>
    </source>
</evidence>
<reference evidence="7 8" key="1">
    <citation type="journal article" date="2019" name="Nat. Plants">
        <title>Stout camphor tree genome fills gaps in understanding of flowering plant genome evolution.</title>
        <authorList>
            <person name="Chaw S.M."/>
            <person name="Liu Y.C."/>
            <person name="Wu Y.W."/>
            <person name="Wang H.Y."/>
            <person name="Lin C.I."/>
            <person name="Wu C.S."/>
            <person name="Ke H.M."/>
            <person name="Chang L.Y."/>
            <person name="Hsu C.Y."/>
            <person name="Yang H.T."/>
            <person name="Sudianto E."/>
            <person name="Hsu M.H."/>
            <person name="Wu K.P."/>
            <person name="Wang L.N."/>
            <person name="Leebens-Mack J.H."/>
            <person name="Tsai I.J."/>
        </authorList>
    </citation>
    <scope>NUCLEOTIDE SEQUENCE [LARGE SCALE GENOMIC DNA]</scope>
    <source>
        <strain evidence="8">cv. Chaw 1501</strain>
        <tissue evidence="7">Young leaves</tissue>
    </source>
</reference>
<dbReference type="EMBL" id="QPKB01000011">
    <property type="protein sequence ID" value="RWR94871.1"/>
    <property type="molecule type" value="Genomic_DNA"/>
</dbReference>
<dbReference type="GO" id="GO:0015245">
    <property type="term" value="F:fatty acid transmembrane transporter activity"/>
    <property type="evidence" value="ECO:0007669"/>
    <property type="project" value="TreeGrafter"/>
</dbReference>
<dbReference type="InterPro" id="IPR005349">
    <property type="entry name" value="TMEM14"/>
</dbReference>
<comment type="subcellular location">
    <subcellularLocation>
        <location evidence="1">Membrane</location>
    </subcellularLocation>
</comment>